<keyword evidence="3" id="KW-1185">Reference proteome</keyword>
<accession>A0ABZ0AUU9</accession>
<keyword evidence="1" id="KW-1133">Transmembrane helix</keyword>
<evidence type="ECO:0000313" key="3">
    <source>
        <dbReference type="Proteomes" id="UP001302257"/>
    </source>
</evidence>
<dbReference type="Proteomes" id="UP001302257">
    <property type="component" value="Chromosome"/>
</dbReference>
<sequence length="199" mass="22177">MLAVTSVIALMRYYKAIGVCLLASAWLHLVILLTPLYSFFGASKAQTGIQRTTIRFLTQSTTTIPEFKNFGLFEGSPSVYSENIQIQTPSSRNLLPRIGDEYELHFFSLIEVDTPATPVGEWVIDWTSWPSSESQTISFTLWIDEKGKIVEWKLLGTTSNLSQIEKAMAVIIETPMNPAFLNGLPVPSVQTIELGFVPD</sequence>
<gene>
    <name evidence="2" type="ORF">RAN89_10825</name>
</gene>
<keyword evidence="1" id="KW-0812">Transmembrane</keyword>
<evidence type="ECO:0008006" key="4">
    <source>
        <dbReference type="Google" id="ProtNLM"/>
    </source>
</evidence>
<keyword evidence="1" id="KW-0472">Membrane</keyword>
<feature type="transmembrane region" description="Helical" evidence="1">
    <location>
        <begin position="16"/>
        <end position="40"/>
    </location>
</feature>
<evidence type="ECO:0000313" key="2">
    <source>
        <dbReference type="EMBL" id="WNO03420.1"/>
    </source>
</evidence>
<evidence type="ECO:0000256" key="1">
    <source>
        <dbReference type="SAM" id="Phobius"/>
    </source>
</evidence>
<organism evidence="2 3">
    <name type="scientific">Rhodoferax mekongensis</name>
    <dbReference type="NCBI Taxonomy" id="3068341"/>
    <lineage>
        <taxon>Bacteria</taxon>
        <taxon>Pseudomonadati</taxon>
        <taxon>Pseudomonadota</taxon>
        <taxon>Betaproteobacteria</taxon>
        <taxon>Burkholderiales</taxon>
        <taxon>Comamonadaceae</taxon>
        <taxon>Rhodoferax</taxon>
    </lineage>
</organism>
<protein>
    <recommendedName>
        <fullName evidence="4">TonB C-terminal domain-containing protein</fullName>
    </recommendedName>
</protein>
<reference evidence="2 3" key="1">
    <citation type="submission" date="2023-08" db="EMBL/GenBank/DDBJ databases">
        <title>Rhodoferax potami sp. nov. and Rhodoferax mekongensis sp. nov., isolated from the Mekong River in Thailand.</title>
        <authorList>
            <person name="Kitikhun S."/>
            <person name="Charoenyingcharoen P."/>
            <person name="Siriarchawattana P."/>
            <person name="Likhitrattanapisal S."/>
            <person name="Nilsakha T."/>
            <person name="Chanpet A."/>
            <person name="Rattanawaree P."/>
            <person name="Ingsriswang S."/>
        </authorList>
    </citation>
    <scope>NUCLEOTIDE SEQUENCE [LARGE SCALE GENOMIC DNA]</scope>
    <source>
        <strain evidence="2 3">TBRC 17307</strain>
    </source>
</reference>
<dbReference type="EMBL" id="CP132507">
    <property type="protein sequence ID" value="WNO03420.1"/>
    <property type="molecule type" value="Genomic_DNA"/>
</dbReference>
<dbReference type="RefSeq" id="WP_313866320.1">
    <property type="nucleotide sequence ID" value="NZ_CP132507.1"/>
</dbReference>
<name>A0ABZ0AUU9_9BURK</name>
<proteinExistence type="predicted"/>